<sequence>MDSVIINIRKRSWRSWCYWSLYRLTEIVCIKSQLILDQNSLITELLTTRPKFILKRIKEDRTELTFAVNFQVDYRVVMKSIDLTLQVFLLARSIGLNIDNVIRQITYNNIEELTQRYRKRPTMLRINRFNYNRDYRLSMNSFRNNELDNIILSRLNNSILNLSIFITKLGTNDYRYQKVIDMLFSNILQNIITLIYNSNIKYSEIINDVINKID</sequence>
<keyword evidence="2" id="KW-1185">Reference proteome</keyword>
<dbReference type="Proteomes" id="UP000228684">
    <property type="component" value="Unassembled WGS sequence"/>
</dbReference>
<protein>
    <submittedName>
        <fullName evidence="1">Phosphoribosyl-ATP pyrophosphatase</fullName>
    </submittedName>
</protein>
<accession>A0ABX4MFT5</accession>
<gene>
    <name evidence="1" type="primary">hisE</name>
    <name evidence="1" type="ORF">magneo_106</name>
</gene>
<dbReference type="EMBL" id="NXGM01000022">
    <property type="protein sequence ID" value="PIM95514.1"/>
    <property type="molecule type" value="Genomic_DNA"/>
</dbReference>
<name>A0ABX4MFT5_9HYPH</name>
<comment type="caution">
    <text evidence="1">The sequence shown here is derived from an EMBL/GenBank/DDBJ whole genome shotgun (WGS) entry which is preliminary data.</text>
</comment>
<proteinExistence type="predicted"/>
<evidence type="ECO:0000313" key="2">
    <source>
        <dbReference type="Proteomes" id="UP000228684"/>
    </source>
</evidence>
<evidence type="ECO:0000313" key="1">
    <source>
        <dbReference type="EMBL" id="PIM95514.1"/>
    </source>
</evidence>
<reference evidence="1" key="1">
    <citation type="submission" date="2017-09" db="EMBL/GenBank/DDBJ databases">
        <authorList>
            <person name="Campbell M.A."/>
            <person name="Lukasik P."/>
            <person name="Simon C."/>
            <person name="McCutcheon J.P."/>
        </authorList>
    </citation>
    <scope>NUCLEOTIDE SEQUENCE [LARGE SCALE GENOMIC DNA]</scope>
    <source>
        <strain evidence="1">MAGNEO</strain>
    </source>
</reference>
<organism evidence="1 2">
    <name type="scientific">Candidatus Hodgkinia cicadicola</name>
    <dbReference type="NCBI Taxonomy" id="573658"/>
    <lineage>
        <taxon>Bacteria</taxon>
        <taxon>Pseudomonadati</taxon>
        <taxon>Pseudomonadota</taxon>
        <taxon>Alphaproteobacteria</taxon>
        <taxon>Hyphomicrobiales</taxon>
        <taxon>Candidatus Hodgkinia</taxon>
    </lineage>
</organism>